<feature type="domain" description="VOC" evidence="2">
    <location>
        <begin position="17"/>
        <end position="162"/>
    </location>
</feature>
<protein>
    <submittedName>
        <fullName evidence="3">Catechol 2,3-dioxygenase-like lactoylglutathione lyase family enzyme</fullName>
    </submittedName>
</protein>
<evidence type="ECO:0000313" key="4">
    <source>
        <dbReference type="Proteomes" id="UP000649753"/>
    </source>
</evidence>
<evidence type="ECO:0000313" key="3">
    <source>
        <dbReference type="EMBL" id="MBE1488475.1"/>
    </source>
</evidence>
<comment type="caution">
    <text evidence="3">The sequence shown here is derived from an EMBL/GenBank/DDBJ whole genome shotgun (WGS) entry which is preliminary data.</text>
</comment>
<evidence type="ECO:0000256" key="1">
    <source>
        <dbReference type="ARBA" id="ARBA00022723"/>
    </source>
</evidence>
<dbReference type="SUPFAM" id="SSF54593">
    <property type="entry name" value="Glyoxalase/Bleomycin resistance protein/Dihydroxybiphenyl dioxygenase"/>
    <property type="match status" value="1"/>
</dbReference>
<dbReference type="GO" id="GO:0004493">
    <property type="term" value="F:methylmalonyl-CoA epimerase activity"/>
    <property type="evidence" value="ECO:0007669"/>
    <property type="project" value="TreeGrafter"/>
</dbReference>
<evidence type="ECO:0000259" key="2">
    <source>
        <dbReference type="PROSITE" id="PS51819"/>
    </source>
</evidence>
<dbReference type="PANTHER" id="PTHR43048">
    <property type="entry name" value="METHYLMALONYL-COA EPIMERASE"/>
    <property type="match status" value="1"/>
</dbReference>
<dbReference type="EMBL" id="JADBEB010000001">
    <property type="protein sequence ID" value="MBE1488475.1"/>
    <property type="molecule type" value="Genomic_DNA"/>
</dbReference>
<name>A0A927QXU7_9ACTN</name>
<dbReference type="InterPro" id="IPR037523">
    <property type="entry name" value="VOC_core"/>
</dbReference>
<dbReference type="InterPro" id="IPR029068">
    <property type="entry name" value="Glyas_Bleomycin-R_OHBP_Dase"/>
</dbReference>
<dbReference type="Pfam" id="PF00903">
    <property type="entry name" value="Glyoxalase"/>
    <property type="match status" value="1"/>
</dbReference>
<keyword evidence="3" id="KW-0456">Lyase</keyword>
<organism evidence="3 4">
    <name type="scientific">Plantactinospora soyae</name>
    <dbReference type="NCBI Taxonomy" id="1544732"/>
    <lineage>
        <taxon>Bacteria</taxon>
        <taxon>Bacillati</taxon>
        <taxon>Actinomycetota</taxon>
        <taxon>Actinomycetes</taxon>
        <taxon>Micromonosporales</taxon>
        <taxon>Micromonosporaceae</taxon>
        <taxon>Plantactinospora</taxon>
    </lineage>
</organism>
<gene>
    <name evidence="3" type="ORF">H4W31_004113</name>
</gene>
<proteinExistence type="predicted"/>
<dbReference type="GO" id="GO:0046491">
    <property type="term" value="P:L-methylmalonyl-CoA metabolic process"/>
    <property type="evidence" value="ECO:0007669"/>
    <property type="project" value="TreeGrafter"/>
</dbReference>
<dbReference type="PROSITE" id="PS51819">
    <property type="entry name" value="VOC"/>
    <property type="match status" value="1"/>
</dbReference>
<dbReference type="AlphaFoldDB" id="A0A927QXU7"/>
<reference evidence="3" key="1">
    <citation type="submission" date="2020-10" db="EMBL/GenBank/DDBJ databases">
        <title>Sequencing the genomes of 1000 actinobacteria strains.</title>
        <authorList>
            <person name="Klenk H.-P."/>
        </authorList>
    </citation>
    <scope>NUCLEOTIDE SEQUENCE</scope>
    <source>
        <strain evidence="3">DSM 46832</strain>
    </source>
</reference>
<dbReference type="Gene3D" id="3.10.180.10">
    <property type="entry name" value="2,3-Dihydroxybiphenyl 1,2-Dioxygenase, domain 1"/>
    <property type="match status" value="1"/>
</dbReference>
<sequence>MTNAVPDPSTVSIGLRTAAHVGISVADLDRSVAFYQALTGLEPVVRDETMQGAGFARSQGLATTRLRYATLRLDNLGIDLIQFQEPVGEPAKMGANRPGAMHLCFEVDDLPAVYDRMRDAGFEFLGPPYTFTVEEVSPPDAAGTQVAYFSDPDGTNLELIAPRGGFARPG</sequence>
<dbReference type="Proteomes" id="UP000649753">
    <property type="component" value="Unassembled WGS sequence"/>
</dbReference>
<accession>A0A927QXU7</accession>
<dbReference type="InterPro" id="IPR051785">
    <property type="entry name" value="MMCE/EMCE_epimerase"/>
</dbReference>
<dbReference type="InterPro" id="IPR004360">
    <property type="entry name" value="Glyas_Fos-R_dOase_dom"/>
</dbReference>
<dbReference type="GO" id="GO:0016829">
    <property type="term" value="F:lyase activity"/>
    <property type="evidence" value="ECO:0007669"/>
    <property type="project" value="UniProtKB-KW"/>
</dbReference>
<dbReference type="RefSeq" id="WP_192768131.1">
    <property type="nucleotide sequence ID" value="NZ_JADBEB010000001.1"/>
</dbReference>
<dbReference type="GO" id="GO:0046872">
    <property type="term" value="F:metal ion binding"/>
    <property type="evidence" value="ECO:0007669"/>
    <property type="project" value="UniProtKB-KW"/>
</dbReference>
<keyword evidence="1" id="KW-0479">Metal-binding</keyword>
<keyword evidence="4" id="KW-1185">Reference proteome</keyword>
<dbReference type="PANTHER" id="PTHR43048:SF3">
    <property type="entry name" value="METHYLMALONYL-COA EPIMERASE, MITOCHONDRIAL"/>
    <property type="match status" value="1"/>
</dbReference>